<comment type="function">
    <text evidence="12">The UvrABC repair system catalyzes the recognition and processing of DNA lesions. A damage recognition complex composed of 2 UvrA and 2 UvrB subunits scans DNA for abnormalities. Upon binding of the UvrA(2)B(2) complex to a putative damaged site, the DNA wraps around one UvrB monomer. DNA wrap is dependent on ATP binding by UvrB and probably causes local melting of the DNA helix, facilitating insertion of UvrB beta-hairpin between the DNA strands. Then UvrB probes one DNA strand for the presence of a lesion. If a lesion is found the UvrA subunits dissociate and the UvrB-DNA preincision complex is formed. This complex is subsequently bound by UvrC and the second UvrB is released. If no lesion is found, the DNA wraps around the other UvrB subunit that will check the other stand for damage.</text>
</comment>
<dbReference type="Pfam" id="PF12344">
    <property type="entry name" value="UvrB"/>
    <property type="match status" value="1"/>
</dbReference>
<dbReference type="GO" id="GO:0006289">
    <property type="term" value="P:nucleotide-excision repair"/>
    <property type="evidence" value="ECO:0007669"/>
    <property type="project" value="UniProtKB-UniRule"/>
</dbReference>
<evidence type="ECO:0000256" key="7">
    <source>
        <dbReference type="ARBA" id="ARBA00022840"/>
    </source>
</evidence>
<keyword evidence="18" id="KW-0347">Helicase</keyword>
<dbReference type="InterPro" id="IPR001943">
    <property type="entry name" value="UVR_dom"/>
</dbReference>
<keyword evidence="12 13" id="KW-0742">SOS response</keyword>
<evidence type="ECO:0000259" key="15">
    <source>
        <dbReference type="PROSITE" id="PS50151"/>
    </source>
</evidence>
<comment type="subcellular location">
    <subcellularLocation>
        <location evidence="1 12 13">Cytoplasm</location>
    </subcellularLocation>
</comment>
<dbReference type="Pfam" id="PF04851">
    <property type="entry name" value="ResIII"/>
    <property type="match status" value="1"/>
</dbReference>
<dbReference type="Pfam" id="PF17757">
    <property type="entry name" value="UvrB_inter"/>
    <property type="match status" value="1"/>
</dbReference>
<keyword evidence="3 12" id="KW-0963">Cytoplasm</keyword>
<dbReference type="CDD" id="cd17916">
    <property type="entry name" value="DEXHc_UvrB"/>
    <property type="match status" value="1"/>
</dbReference>
<evidence type="ECO:0000256" key="10">
    <source>
        <dbReference type="ARBA" id="ARBA00026033"/>
    </source>
</evidence>
<keyword evidence="7 12" id="KW-0067">ATP-binding</keyword>
<evidence type="ECO:0000256" key="6">
    <source>
        <dbReference type="ARBA" id="ARBA00022769"/>
    </source>
</evidence>
<dbReference type="Gene3D" id="3.40.50.300">
    <property type="entry name" value="P-loop containing nucleotide triphosphate hydrolases"/>
    <property type="match status" value="3"/>
</dbReference>
<dbReference type="SUPFAM" id="SSF52540">
    <property type="entry name" value="P-loop containing nucleoside triphosphate hydrolases"/>
    <property type="match status" value="2"/>
</dbReference>
<dbReference type="OrthoDB" id="9806651at2"/>
<dbReference type="CDD" id="cd18790">
    <property type="entry name" value="SF2_C_UvrB"/>
    <property type="match status" value="1"/>
</dbReference>
<keyword evidence="8 12" id="KW-0267">Excision nuclease</keyword>
<dbReference type="GO" id="GO:0016887">
    <property type="term" value="F:ATP hydrolysis activity"/>
    <property type="evidence" value="ECO:0007669"/>
    <property type="project" value="InterPro"/>
</dbReference>
<dbReference type="Proteomes" id="UP000197032">
    <property type="component" value="Unassembled WGS sequence"/>
</dbReference>
<evidence type="ECO:0000256" key="3">
    <source>
        <dbReference type="ARBA" id="ARBA00022490"/>
    </source>
</evidence>
<feature type="domain" description="Helicase ATP-binding" evidence="16">
    <location>
        <begin position="25"/>
        <end position="159"/>
    </location>
</feature>
<dbReference type="SMART" id="SM00487">
    <property type="entry name" value="DEXDc"/>
    <property type="match status" value="1"/>
</dbReference>
<evidence type="ECO:0000256" key="5">
    <source>
        <dbReference type="ARBA" id="ARBA00022763"/>
    </source>
</evidence>
<dbReference type="RefSeq" id="WP_088554373.1">
    <property type="nucleotide sequence ID" value="NZ_BDGJ01000117.1"/>
</dbReference>
<evidence type="ECO:0000256" key="4">
    <source>
        <dbReference type="ARBA" id="ARBA00022741"/>
    </source>
</evidence>
<evidence type="ECO:0000313" key="18">
    <source>
        <dbReference type="EMBL" id="GAW93178.1"/>
    </source>
</evidence>
<gene>
    <name evidence="12" type="primary">uvrB</name>
    <name evidence="18" type="ORF">KKC1_23180</name>
</gene>
<dbReference type="InterPro" id="IPR041471">
    <property type="entry name" value="UvrB_inter"/>
</dbReference>
<dbReference type="PROSITE" id="PS51192">
    <property type="entry name" value="HELICASE_ATP_BIND_1"/>
    <property type="match status" value="1"/>
</dbReference>
<feature type="coiled-coil region" evidence="14">
    <location>
        <begin position="611"/>
        <end position="645"/>
    </location>
</feature>
<dbReference type="GO" id="GO:0009380">
    <property type="term" value="C:excinuclease repair complex"/>
    <property type="evidence" value="ECO:0007669"/>
    <property type="project" value="InterPro"/>
</dbReference>
<evidence type="ECO:0000256" key="2">
    <source>
        <dbReference type="ARBA" id="ARBA00008533"/>
    </source>
</evidence>
<dbReference type="Pfam" id="PF00271">
    <property type="entry name" value="Helicase_C"/>
    <property type="match status" value="1"/>
</dbReference>
<dbReference type="HAMAP" id="MF_00204">
    <property type="entry name" value="UvrB"/>
    <property type="match status" value="1"/>
</dbReference>
<evidence type="ECO:0000313" key="19">
    <source>
        <dbReference type="Proteomes" id="UP000197032"/>
    </source>
</evidence>
<dbReference type="InterPro" id="IPR004807">
    <property type="entry name" value="UvrB"/>
</dbReference>
<feature type="coiled-coil region" evidence="14">
    <location>
        <begin position="256"/>
        <end position="283"/>
    </location>
</feature>
<keyword evidence="4 12" id="KW-0547">Nucleotide-binding</keyword>
<dbReference type="NCBIfam" id="NF003673">
    <property type="entry name" value="PRK05298.1"/>
    <property type="match status" value="1"/>
</dbReference>
<dbReference type="PROSITE" id="PS51194">
    <property type="entry name" value="HELICASE_CTER"/>
    <property type="match status" value="1"/>
</dbReference>
<evidence type="ECO:0000256" key="9">
    <source>
        <dbReference type="ARBA" id="ARBA00023204"/>
    </source>
</evidence>
<organism evidence="18 19">
    <name type="scientific">Calderihabitans maritimus</name>
    <dbReference type="NCBI Taxonomy" id="1246530"/>
    <lineage>
        <taxon>Bacteria</taxon>
        <taxon>Bacillati</taxon>
        <taxon>Bacillota</taxon>
        <taxon>Clostridia</taxon>
        <taxon>Neomoorellales</taxon>
        <taxon>Calderihabitantaceae</taxon>
        <taxon>Calderihabitans</taxon>
    </lineage>
</organism>
<dbReference type="AlphaFoldDB" id="A0A1Z5HUU1"/>
<dbReference type="GO" id="GO:0009432">
    <property type="term" value="P:SOS response"/>
    <property type="evidence" value="ECO:0007669"/>
    <property type="project" value="UniProtKB-UniRule"/>
</dbReference>
<dbReference type="InterPro" id="IPR036876">
    <property type="entry name" value="UVR_dom_sf"/>
</dbReference>
<keyword evidence="19" id="KW-1185">Reference proteome</keyword>
<evidence type="ECO:0000256" key="11">
    <source>
        <dbReference type="ARBA" id="ARBA00029504"/>
    </source>
</evidence>
<proteinExistence type="inferred from homology"/>
<dbReference type="GO" id="GO:0009381">
    <property type="term" value="F:excinuclease ABC activity"/>
    <property type="evidence" value="ECO:0007669"/>
    <property type="project" value="UniProtKB-UniRule"/>
</dbReference>
<accession>A0A1Z5HUU1</accession>
<dbReference type="PROSITE" id="PS50151">
    <property type="entry name" value="UVR"/>
    <property type="match status" value="1"/>
</dbReference>
<keyword evidence="18" id="KW-0378">Hydrolase</keyword>
<comment type="subunit">
    <text evidence="10 12 13">Forms a heterotetramer with UvrA during the search for lesions. Interacts with UvrC in an incision complex.</text>
</comment>
<evidence type="ECO:0000256" key="12">
    <source>
        <dbReference type="HAMAP-Rule" id="MF_00204"/>
    </source>
</evidence>
<evidence type="ECO:0000256" key="13">
    <source>
        <dbReference type="RuleBase" id="RU003587"/>
    </source>
</evidence>
<dbReference type="Pfam" id="PF02151">
    <property type="entry name" value="UVR"/>
    <property type="match status" value="1"/>
</dbReference>
<dbReference type="InterPro" id="IPR024759">
    <property type="entry name" value="UvrB_YAD/RRR_dom"/>
</dbReference>
<comment type="domain">
    <text evidence="12">The beta-hairpin motif is involved in DNA binding.</text>
</comment>
<dbReference type="NCBIfam" id="TIGR00631">
    <property type="entry name" value="uvrb"/>
    <property type="match status" value="1"/>
</dbReference>
<dbReference type="GO" id="GO:0005524">
    <property type="term" value="F:ATP binding"/>
    <property type="evidence" value="ECO:0007669"/>
    <property type="project" value="UniProtKB-UniRule"/>
</dbReference>
<protein>
    <recommendedName>
        <fullName evidence="11 12">UvrABC system protein B</fullName>
        <shortName evidence="12">Protein UvrB</shortName>
    </recommendedName>
    <alternativeName>
        <fullName evidence="12">Excinuclease ABC subunit B</fullName>
    </alternativeName>
</protein>
<keyword evidence="6 12" id="KW-0228">DNA excision</keyword>
<keyword evidence="5 12" id="KW-0227">DNA damage</keyword>
<reference evidence="19" key="1">
    <citation type="journal article" date="2017" name="Appl. Environ. Microbiol.">
        <title>Genomic Analysis of Calderihabitans maritimus KKC1, a Thermophilic, Hydrogenogenic, Carboxydotrophic Bacterium Isolated from Marine Sediment.</title>
        <authorList>
            <person name="Omae K."/>
            <person name="Yoneda Y."/>
            <person name="Fukuyama Y."/>
            <person name="Yoshida T."/>
            <person name="Sako Y."/>
        </authorList>
    </citation>
    <scope>NUCLEOTIDE SEQUENCE [LARGE SCALE GENOMIC DNA]</scope>
    <source>
        <strain evidence="19">KKC1</strain>
    </source>
</reference>
<evidence type="ECO:0000259" key="17">
    <source>
        <dbReference type="PROSITE" id="PS51194"/>
    </source>
</evidence>
<comment type="caution">
    <text evidence="18">The sequence shown here is derived from an EMBL/GenBank/DDBJ whole genome shotgun (WGS) entry which is preliminary data.</text>
</comment>
<keyword evidence="9 12" id="KW-0234">DNA repair</keyword>
<dbReference type="GO" id="GO:0005737">
    <property type="term" value="C:cytoplasm"/>
    <property type="evidence" value="ECO:0007669"/>
    <property type="project" value="UniProtKB-SubCell"/>
</dbReference>
<dbReference type="InterPro" id="IPR027417">
    <property type="entry name" value="P-loop_NTPase"/>
</dbReference>
<feature type="domain" description="Helicase C-terminal" evidence="17">
    <location>
        <begin position="429"/>
        <end position="595"/>
    </location>
</feature>
<evidence type="ECO:0000256" key="14">
    <source>
        <dbReference type="SAM" id="Coils"/>
    </source>
</evidence>
<feature type="short sequence motif" description="Beta-hairpin" evidence="12">
    <location>
        <begin position="91"/>
        <end position="114"/>
    </location>
</feature>
<feature type="domain" description="UVR" evidence="15">
    <location>
        <begin position="622"/>
        <end position="657"/>
    </location>
</feature>
<evidence type="ECO:0000256" key="8">
    <source>
        <dbReference type="ARBA" id="ARBA00022881"/>
    </source>
</evidence>
<name>A0A1Z5HUU1_9FIRM</name>
<dbReference type="GO" id="GO:0004386">
    <property type="term" value="F:helicase activity"/>
    <property type="evidence" value="ECO:0007669"/>
    <property type="project" value="UniProtKB-KW"/>
</dbReference>
<comment type="similarity">
    <text evidence="2 12 13">Belongs to the UvrB family.</text>
</comment>
<evidence type="ECO:0000259" key="16">
    <source>
        <dbReference type="PROSITE" id="PS51192"/>
    </source>
</evidence>
<feature type="binding site" evidence="12">
    <location>
        <begin position="38"/>
        <end position="45"/>
    </location>
    <ligand>
        <name>ATP</name>
        <dbReference type="ChEBI" id="CHEBI:30616"/>
    </ligand>
</feature>
<evidence type="ECO:0000256" key="1">
    <source>
        <dbReference type="ARBA" id="ARBA00004496"/>
    </source>
</evidence>
<dbReference type="InterPro" id="IPR014001">
    <property type="entry name" value="Helicase_ATP-bd"/>
</dbReference>
<dbReference type="PANTHER" id="PTHR24029">
    <property type="entry name" value="UVRABC SYSTEM PROTEIN B"/>
    <property type="match status" value="1"/>
</dbReference>
<dbReference type="SUPFAM" id="SSF46600">
    <property type="entry name" value="C-terminal UvrC-binding domain of UvrB"/>
    <property type="match status" value="1"/>
</dbReference>
<dbReference type="EMBL" id="BDGJ01000117">
    <property type="protein sequence ID" value="GAW93178.1"/>
    <property type="molecule type" value="Genomic_DNA"/>
</dbReference>
<dbReference type="InterPro" id="IPR001650">
    <property type="entry name" value="Helicase_C-like"/>
</dbReference>
<dbReference type="GO" id="GO:0003677">
    <property type="term" value="F:DNA binding"/>
    <property type="evidence" value="ECO:0007669"/>
    <property type="project" value="UniProtKB-UniRule"/>
</dbReference>
<keyword evidence="14" id="KW-0175">Coiled coil</keyword>
<dbReference type="SMART" id="SM00490">
    <property type="entry name" value="HELICc"/>
    <property type="match status" value="1"/>
</dbReference>
<sequence length="671" mass="77719">MSEFRLKTDFSPKGDQPKAIEALVQGIKSGMKYQTLLGVTGSGKTFTMANVIQQVKKPTLVIAHNKTLAAQLCSEFKEFFPENAVEYFVSYYDYYQPEAYIPQTDTYIEKEATINEEIDKLRHSATAALFERRDVIIVASVSCIYGLGSPEDYRHLMLSLRQGQEYDRDCILRKLVEIQYARNDVDFRRGTFRVRGDVIEIFPASFTEKAIRVEMFGDEVERILEIDTLTGEILGQRKHVSIFPASHYVIEPDRMKTALQAIEEELEERLAELRAQGKLLEAQRLEQRTRYDMEMMREMGFCPGIENYSRHLTGRRPGEPPYTLLDYFPDDFLIFIDESHVTIPQLRGMFEGDYSRKKTLVEHGFRLPSAIDNRPLKFEEFESKINQVIFVSATPGPYELEHSEQVAEQIVRPTGLVDPRVEVRPIQGQIDDLLYEIRLRVEKNQRVLVTTLTKRMAEDLTQYLKEVGVKVRYLHSEIDTLERQEIIRDLRLGEFDVLVGINLLREGLDLPEVSLVAILDADKEGFLRSETSLIQTIGRAARNMDGMVIMYADTITASMRKAIDETNRRRKLQMEYNRKHGIKPETVRKAVRDVIEATYAAEKPARYVTRREVSNLSKKETEKLIRDLERQMQDAARALEFEKAAELRDLIIDLRQQLSRNSTRRRHVHGK</sequence>
<dbReference type="Gene3D" id="4.10.860.10">
    <property type="entry name" value="UVR domain"/>
    <property type="match status" value="1"/>
</dbReference>
<dbReference type="PANTHER" id="PTHR24029:SF0">
    <property type="entry name" value="UVRABC SYSTEM PROTEIN B"/>
    <property type="match status" value="1"/>
</dbReference>
<dbReference type="InterPro" id="IPR006935">
    <property type="entry name" value="Helicase/UvrB_N"/>
</dbReference>